<dbReference type="Pfam" id="PF09684">
    <property type="entry name" value="Tail_P2_I"/>
    <property type="match status" value="1"/>
</dbReference>
<dbReference type="Proteomes" id="UP000309676">
    <property type="component" value="Unassembled WGS sequence"/>
</dbReference>
<dbReference type="InterPro" id="IPR006521">
    <property type="entry name" value="Tail_protein_I"/>
</dbReference>
<dbReference type="SUPFAM" id="SSF63829">
    <property type="entry name" value="Calcium-dependent phosphotriesterase"/>
    <property type="match status" value="1"/>
</dbReference>
<reference evidence="1 2" key="1">
    <citation type="submission" date="2019-05" db="EMBL/GenBank/DDBJ databases">
        <authorList>
            <person name="Narsing Rao M.P."/>
            <person name="Li W.J."/>
        </authorList>
    </citation>
    <scope>NUCLEOTIDE SEQUENCE [LARGE SCALE GENOMIC DNA]</scope>
    <source>
        <strain evidence="1 2">SYSU_K30003</strain>
    </source>
</reference>
<dbReference type="NCBIfam" id="TIGR02242">
    <property type="entry name" value="tail_TIGR02242"/>
    <property type="match status" value="1"/>
</dbReference>
<proteinExistence type="predicted"/>
<dbReference type="RefSeq" id="WP_138191616.1">
    <property type="nucleotide sequence ID" value="NZ_VCIW01000001.1"/>
</dbReference>
<dbReference type="EMBL" id="VCIW01000001">
    <property type="protein sequence ID" value="TLS53969.1"/>
    <property type="molecule type" value="Genomic_DNA"/>
</dbReference>
<evidence type="ECO:0000313" key="1">
    <source>
        <dbReference type="EMBL" id="TLS53969.1"/>
    </source>
</evidence>
<gene>
    <name evidence="1" type="ORF">FE782_01055</name>
</gene>
<name>A0A5R9GFK6_9BACL</name>
<comment type="caution">
    <text evidence="1">The sequence shown here is derived from an EMBL/GenBank/DDBJ whole genome shotgun (WGS) entry which is preliminary data.</text>
</comment>
<keyword evidence="2" id="KW-1185">Reference proteome</keyword>
<dbReference type="InterPro" id="IPR011748">
    <property type="entry name" value="Unchr_phage_tail-like"/>
</dbReference>
<accession>A0A5R9GFK6</accession>
<sequence length="695" mass="76573">MSEARYFSLRGIAAWRRGVRMHLTADDEGLTIVRQDVYRPTRRDEADHPRIVRPVADAAADASGRWFLLDGAAGVWKADMVSGHTESLLPPGHGWFGSGASVAVLSDMWAAADSESSPTLALLSSDNAQVLWAKSDWDGKPFRAHAVAADGADRTVVLAVVEEDAGPVFKLLRFEPSGEPAGTLDVDLDVRSAAADEGDAPSALRPRRFELSLGAGGAGWLLDRDAFAALPFDFDAAERPAFVPLPEAATPAAAILAAPDGGAWLIRRAEAGGGRALLRLGLDGRTEPVGEAGPGGADRLQAGQGGRMYVWDNEEAVVTTLRAKPETAIWEPFRRRMGVWIGGALDSTSTETEWHKIVVDAVGEPDTQVRVRYYASDRKAAVVDGRLVPDLDRYVADPAIEPDVKLAALRELWSEPIVDPKDALLFRAKGRYLWLYIELIGSEANAPTVRGVQVHFPRQSYVNDLPALYQQDPKSKDFLERFLGLFQTMLEETDAGIAGVPRSFDPEASSGPSLRWLLTWIGLREDDHWTDEQLRKLLKAAPRIYKLRGTRYALETLIEIYTGEKPILMEYDQLRSLKEHSELGEVAEKLYVTDPHGFNVLVKPEHADTDTKRATLQHLIDSCKPAFATARLIVLQPWVYMDLHSYLGLNTVLSEPTLLTLDGRSSMPHHTITIDVGQDNRVDQHTRLELDSRLE</sequence>
<protein>
    <recommendedName>
        <fullName evidence="3">Phage tail protein</fullName>
    </recommendedName>
</protein>
<dbReference type="OrthoDB" id="370073at2"/>
<organism evidence="1 2">
    <name type="scientific">Paenibacillus antri</name>
    <dbReference type="NCBI Taxonomy" id="2582848"/>
    <lineage>
        <taxon>Bacteria</taxon>
        <taxon>Bacillati</taxon>
        <taxon>Bacillota</taxon>
        <taxon>Bacilli</taxon>
        <taxon>Bacillales</taxon>
        <taxon>Paenibacillaceae</taxon>
        <taxon>Paenibacillus</taxon>
    </lineage>
</organism>
<dbReference type="AlphaFoldDB" id="A0A5R9GFK6"/>
<evidence type="ECO:0008006" key="3">
    <source>
        <dbReference type="Google" id="ProtNLM"/>
    </source>
</evidence>
<evidence type="ECO:0000313" key="2">
    <source>
        <dbReference type="Proteomes" id="UP000309676"/>
    </source>
</evidence>